<evidence type="ECO:0000256" key="10">
    <source>
        <dbReference type="SAM" id="Phobius"/>
    </source>
</evidence>
<evidence type="ECO:0000256" key="3">
    <source>
        <dbReference type="ARBA" id="ARBA00022617"/>
    </source>
</evidence>
<evidence type="ECO:0000313" key="11">
    <source>
        <dbReference type="EMBL" id="AES94842.1"/>
    </source>
</evidence>
<evidence type="ECO:0000256" key="8">
    <source>
        <dbReference type="PIRSR" id="PIRSR602401-1"/>
    </source>
</evidence>
<dbReference type="InterPro" id="IPR052306">
    <property type="entry name" value="CYP450_71D"/>
</dbReference>
<keyword evidence="7 9" id="KW-0503">Monooxygenase</keyword>
<evidence type="ECO:0000256" key="7">
    <source>
        <dbReference type="ARBA" id="ARBA00023033"/>
    </source>
</evidence>
<accession>G7KAS9</accession>
<evidence type="ECO:0000256" key="2">
    <source>
        <dbReference type="ARBA" id="ARBA00010617"/>
    </source>
</evidence>
<dbReference type="PANTHER" id="PTHR47953">
    <property type="entry name" value="OS08G0105600 PROTEIN"/>
    <property type="match status" value="1"/>
</dbReference>
<dbReference type="InterPro" id="IPR002401">
    <property type="entry name" value="Cyt_P450_E_grp-I"/>
</dbReference>
<evidence type="ECO:0000256" key="1">
    <source>
        <dbReference type="ARBA" id="ARBA00001971"/>
    </source>
</evidence>
<keyword evidence="4 8" id="KW-0479">Metal-binding</keyword>
<comment type="similarity">
    <text evidence="2 9">Belongs to the cytochrome P450 family.</text>
</comment>
<dbReference type="EMBL" id="CM001221">
    <property type="protein sequence ID" value="AES94842.1"/>
    <property type="molecule type" value="Genomic_DNA"/>
</dbReference>
<keyword evidence="10" id="KW-0472">Membrane</keyword>
<keyword evidence="10" id="KW-0812">Transmembrane</keyword>
<keyword evidence="6 8" id="KW-0408">Iron</keyword>
<reference evidence="13" key="3">
    <citation type="submission" date="2015-04" db="UniProtKB">
        <authorList>
            <consortium name="EnsemblPlants"/>
        </authorList>
    </citation>
    <scope>IDENTIFICATION</scope>
    <source>
        <strain evidence="13">cv. Jemalong A17</strain>
    </source>
</reference>
<dbReference type="HOGENOM" id="CLU_001570_4_1_1"/>
<dbReference type="PaxDb" id="3880-AES94842"/>
<dbReference type="Proteomes" id="UP000002051">
    <property type="component" value="Chromosome 5"/>
</dbReference>
<keyword evidence="3 8" id="KW-0349">Heme</keyword>
<evidence type="ECO:0000256" key="5">
    <source>
        <dbReference type="ARBA" id="ARBA00023002"/>
    </source>
</evidence>
<dbReference type="KEGG" id="mtr:11410643"/>
<dbReference type="FunFam" id="1.10.630.10:FF:000008">
    <property type="entry name" value="Cytochrome P450 71D8"/>
    <property type="match status" value="1"/>
</dbReference>
<gene>
    <name evidence="13" type="primary">11410643</name>
    <name evidence="11" type="ordered locus">MTR_5g018990</name>
    <name evidence="12" type="ORF">MtrunA17_Chr5g0403331</name>
</gene>
<sequence>MEFQLSFVIIPFSIFILLHWLATKYYKPKTIFYKLPPSPRKLPLIGNLHQLAFAGKLPHHGLQKLSQKYGPLMHLQLGEINAVVVSSSNLAKEVMKTHDVVFANRPKLPSLKILAYGFKDIVFSPYGDYWRQMRKICVLEILSAKRVQSFSYIREDETKKFIESIKSFAGSKINLTTRIFSVINSIILRAALGDKSEDQEEFVSLIRKAVAVSSGLELIDLFPSMKLIHVLTGMKKNVEKIHKRVDKILDNVVRKHQEKRARGNEGNKSEIEKEDLVDVLLRVQQSGSLDVQLTINNIKAVIWDVFVAGTDTSSTTIEWAMSEMMKNPRVREKAQAELRQAFNGKELIYETDVEKLSYLKLVIKETLRLHPPSPLLVPRLSTELTKIDGYDIPKNTTVFINAWAIGRDPKYWNDAERFIPERFDDSLIDFKGNNFEYIPFGAGRRMCPGMTFGLASVIFPLALLLYHFNWELPNQMKSQDLDMIEDFGLTVGRKNELCLIPTVYDV</sequence>
<dbReference type="GO" id="GO:0005506">
    <property type="term" value="F:iron ion binding"/>
    <property type="evidence" value="ECO:0007669"/>
    <property type="project" value="InterPro"/>
</dbReference>
<dbReference type="PRINTS" id="PR00385">
    <property type="entry name" value="P450"/>
</dbReference>
<dbReference type="GO" id="GO:0020037">
    <property type="term" value="F:heme binding"/>
    <property type="evidence" value="ECO:0007669"/>
    <property type="project" value="InterPro"/>
</dbReference>
<dbReference type="PRINTS" id="PR00463">
    <property type="entry name" value="EP450I"/>
</dbReference>
<dbReference type="InterPro" id="IPR017972">
    <property type="entry name" value="Cyt_P450_CS"/>
</dbReference>
<dbReference type="InterPro" id="IPR036396">
    <property type="entry name" value="Cyt_P450_sf"/>
</dbReference>
<dbReference type="PANTHER" id="PTHR47953:SF16">
    <property type="entry name" value="CYTOCHROME P450 71D8"/>
    <property type="match status" value="1"/>
</dbReference>
<dbReference type="PROSITE" id="PS00086">
    <property type="entry name" value="CYTOCHROME_P450"/>
    <property type="match status" value="1"/>
</dbReference>
<feature type="transmembrane region" description="Helical" evidence="10">
    <location>
        <begin position="449"/>
        <end position="468"/>
    </location>
</feature>
<dbReference type="EnsemblPlants" id="AES94842">
    <property type="protein sequence ID" value="AES94842"/>
    <property type="gene ID" value="MTR_5g018990"/>
</dbReference>
<dbReference type="OMA" id="VPHSPIE"/>
<evidence type="ECO:0000313" key="13">
    <source>
        <dbReference type="EnsemblPlants" id="AES94842"/>
    </source>
</evidence>
<reference evidence="12" key="4">
    <citation type="journal article" date="2018" name="Nat. Plants">
        <title>Whole-genome landscape of Medicago truncatula symbiotic genes.</title>
        <authorList>
            <person name="Pecrix Y."/>
            <person name="Gamas P."/>
            <person name="Carrere S."/>
        </authorList>
    </citation>
    <scope>NUCLEOTIDE SEQUENCE</scope>
    <source>
        <tissue evidence="12">Leaves</tissue>
    </source>
</reference>
<dbReference type="EMBL" id="PSQE01000005">
    <property type="protein sequence ID" value="RHN54128.1"/>
    <property type="molecule type" value="Genomic_DNA"/>
</dbReference>
<comment type="cofactor">
    <cofactor evidence="1 8">
        <name>heme</name>
        <dbReference type="ChEBI" id="CHEBI:30413"/>
    </cofactor>
</comment>
<evidence type="ECO:0000256" key="6">
    <source>
        <dbReference type="ARBA" id="ARBA00023004"/>
    </source>
</evidence>
<evidence type="ECO:0000313" key="12">
    <source>
        <dbReference type="EMBL" id="RHN54128.1"/>
    </source>
</evidence>
<evidence type="ECO:0000256" key="9">
    <source>
        <dbReference type="RuleBase" id="RU000461"/>
    </source>
</evidence>
<dbReference type="Pfam" id="PF00067">
    <property type="entry name" value="p450"/>
    <property type="match status" value="1"/>
</dbReference>
<feature type="binding site" description="axial binding residue" evidence="8">
    <location>
        <position position="447"/>
    </location>
    <ligand>
        <name>heme</name>
        <dbReference type="ChEBI" id="CHEBI:30413"/>
    </ligand>
    <ligandPart>
        <name>Fe</name>
        <dbReference type="ChEBI" id="CHEBI:18248"/>
    </ligandPart>
</feature>
<dbReference type="eggNOG" id="KOG0156">
    <property type="taxonomic scope" value="Eukaryota"/>
</dbReference>
<dbReference type="Proteomes" id="UP000265566">
    <property type="component" value="Chromosome 5"/>
</dbReference>
<dbReference type="STRING" id="3880.G7KAS9"/>
<keyword evidence="5 9" id="KW-0560">Oxidoreductase</keyword>
<dbReference type="OrthoDB" id="2789670at2759"/>
<keyword evidence="10" id="KW-1133">Transmembrane helix</keyword>
<dbReference type="SUPFAM" id="SSF48264">
    <property type="entry name" value="Cytochrome P450"/>
    <property type="match status" value="1"/>
</dbReference>
<proteinExistence type="inferred from homology"/>
<dbReference type="GO" id="GO:0016705">
    <property type="term" value="F:oxidoreductase activity, acting on paired donors, with incorporation or reduction of molecular oxygen"/>
    <property type="evidence" value="ECO:0007669"/>
    <property type="project" value="InterPro"/>
</dbReference>
<reference evidence="11 14" key="1">
    <citation type="journal article" date="2011" name="Nature">
        <title>The Medicago genome provides insight into the evolution of rhizobial symbioses.</title>
        <authorList>
            <person name="Young N.D."/>
            <person name="Debelle F."/>
            <person name="Oldroyd G.E."/>
            <person name="Geurts R."/>
            <person name="Cannon S.B."/>
            <person name="Udvardi M.K."/>
            <person name="Benedito V.A."/>
            <person name="Mayer K.F."/>
            <person name="Gouzy J."/>
            <person name="Schoof H."/>
            <person name="Van de Peer Y."/>
            <person name="Proost S."/>
            <person name="Cook D.R."/>
            <person name="Meyers B.C."/>
            <person name="Spannagl M."/>
            <person name="Cheung F."/>
            <person name="De Mita S."/>
            <person name="Krishnakumar V."/>
            <person name="Gundlach H."/>
            <person name="Zhou S."/>
            <person name="Mudge J."/>
            <person name="Bharti A.K."/>
            <person name="Murray J.D."/>
            <person name="Naoumkina M.A."/>
            <person name="Rosen B."/>
            <person name="Silverstein K.A."/>
            <person name="Tang H."/>
            <person name="Rombauts S."/>
            <person name="Zhao P.X."/>
            <person name="Zhou P."/>
            <person name="Barbe V."/>
            <person name="Bardou P."/>
            <person name="Bechner M."/>
            <person name="Bellec A."/>
            <person name="Berger A."/>
            <person name="Berges H."/>
            <person name="Bidwell S."/>
            <person name="Bisseling T."/>
            <person name="Choisne N."/>
            <person name="Couloux A."/>
            <person name="Denny R."/>
            <person name="Deshpande S."/>
            <person name="Dai X."/>
            <person name="Doyle J.J."/>
            <person name="Dudez A.M."/>
            <person name="Farmer A.D."/>
            <person name="Fouteau S."/>
            <person name="Franken C."/>
            <person name="Gibelin C."/>
            <person name="Gish J."/>
            <person name="Goldstein S."/>
            <person name="Gonzalez A.J."/>
            <person name="Green P.J."/>
            <person name="Hallab A."/>
            <person name="Hartog M."/>
            <person name="Hua A."/>
            <person name="Humphray S.J."/>
            <person name="Jeong D.H."/>
            <person name="Jing Y."/>
            <person name="Jocker A."/>
            <person name="Kenton S.M."/>
            <person name="Kim D.J."/>
            <person name="Klee K."/>
            <person name="Lai H."/>
            <person name="Lang C."/>
            <person name="Lin S."/>
            <person name="Macmil S.L."/>
            <person name="Magdelenat G."/>
            <person name="Matthews L."/>
            <person name="McCorrison J."/>
            <person name="Monaghan E.L."/>
            <person name="Mun J.H."/>
            <person name="Najar F.Z."/>
            <person name="Nicholson C."/>
            <person name="Noirot C."/>
            <person name="O'Bleness M."/>
            <person name="Paule C.R."/>
            <person name="Poulain J."/>
            <person name="Prion F."/>
            <person name="Qin B."/>
            <person name="Qu C."/>
            <person name="Retzel E.F."/>
            <person name="Riddle C."/>
            <person name="Sallet E."/>
            <person name="Samain S."/>
            <person name="Samson N."/>
            <person name="Sanders I."/>
            <person name="Saurat O."/>
            <person name="Scarpelli C."/>
            <person name="Schiex T."/>
            <person name="Segurens B."/>
            <person name="Severin A.J."/>
            <person name="Sherrier D.J."/>
            <person name="Shi R."/>
            <person name="Sims S."/>
            <person name="Singer S.R."/>
            <person name="Sinharoy S."/>
            <person name="Sterck L."/>
            <person name="Viollet A."/>
            <person name="Wang B.B."/>
            <person name="Wang K."/>
            <person name="Wang M."/>
            <person name="Wang X."/>
            <person name="Warfsmann J."/>
            <person name="Weissenbach J."/>
            <person name="White D.D."/>
            <person name="White J.D."/>
            <person name="Wiley G.B."/>
            <person name="Wincker P."/>
            <person name="Xing Y."/>
            <person name="Yang L."/>
            <person name="Yao Z."/>
            <person name="Ying F."/>
            <person name="Zhai J."/>
            <person name="Zhou L."/>
            <person name="Zuber A."/>
            <person name="Denarie J."/>
            <person name="Dixon R.A."/>
            <person name="May G.D."/>
            <person name="Schwartz D.C."/>
            <person name="Rogers J."/>
            <person name="Quetier F."/>
            <person name="Town C.D."/>
            <person name="Roe B.A."/>
        </authorList>
    </citation>
    <scope>NUCLEOTIDE SEQUENCE [LARGE SCALE GENOMIC DNA]</scope>
    <source>
        <strain evidence="11">A17</strain>
        <strain evidence="13 14">cv. Jemalong A17</strain>
    </source>
</reference>
<dbReference type="InterPro" id="IPR001128">
    <property type="entry name" value="Cyt_P450"/>
</dbReference>
<feature type="transmembrane region" description="Helical" evidence="10">
    <location>
        <begin position="6"/>
        <end position="26"/>
    </location>
</feature>
<dbReference type="EC" id="1.14.14.151" evidence="12"/>
<dbReference type="CDD" id="cd11072">
    <property type="entry name" value="CYP71-like"/>
    <property type="match status" value="1"/>
</dbReference>
<dbReference type="GO" id="GO:0004497">
    <property type="term" value="F:monooxygenase activity"/>
    <property type="evidence" value="ECO:0007669"/>
    <property type="project" value="UniProtKB-KW"/>
</dbReference>
<dbReference type="Gene3D" id="1.10.630.10">
    <property type="entry name" value="Cytochrome P450"/>
    <property type="match status" value="1"/>
</dbReference>
<keyword evidence="14" id="KW-1185">Reference proteome</keyword>
<reference evidence="11 14" key="2">
    <citation type="journal article" date="2014" name="BMC Genomics">
        <title>An improved genome release (version Mt4.0) for the model legume Medicago truncatula.</title>
        <authorList>
            <person name="Tang H."/>
            <person name="Krishnakumar V."/>
            <person name="Bidwell S."/>
            <person name="Rosen B."/>
            <person name="Chan A."/>
            <person name="Zhou S."/>
            <person name="Gentzbittel L."/>
            <person name="Childs K.L."/>
            <person name="Yandell M."/>
            <person name="Gundlach H."/>
            <person name="Mayer K.F."/>
            <person name="Schwartz D.C."/>
            <person name="Town C.D."/>
        </authorList>
    </citation>
    <scope>GENOME REANNOTATION</scope>
    <source>
        <strain evidence="13 14">cv. Jemalong A17</strain>
    </source>
</reference>
<evidence type="ECO:0000256" key="4">
    <source>
        <dbReference type="ARBA" id="ARBA00022723"/>
    </source>
</evidence>
<organism evidence="11 14">
    <name type="scientific">Medicago truncatula</name>
    <name type="common">Barrel medic</name>
    <name type="synonym">Medicago tribuloides</name>
    <dbReference type="NCBI Taxonomy" id="3880"/>
    <lineage>
        <taxon>Eukaryota</taxon>
        <taxon>Viridiplantae</taxon>
        <taxon>Streptophyta</taxon>
        <taxon>Embryophyta</taxon>
        <taxon>Tracheophyta</taxon>
        <taxon>Spermatophyta</taxon>
        <taxon>Magnoliopsida</taxon>
        <taxon>eudicotyledons</taxon>
        <taxon>Gunneridae</taxon>
        <taxon>Pentapetalae</taxon>
        <taxon>rosids</taxon>
        <taxon>fabids</taxon>
        <taxon>Fabales</taxon>
        <taxon>Fabaceae</taxon>
        <taxon>Papilionoideae</taxon>
        <taxon>50 kb inversion clade</taxon>
        <taxon>NPAAA clade</taxon>
        <taxon>Hologalegina</taxon>
        <taxon>IRL clade</taxon>
        <taxon>Trifolieae</taxon>
        <taxon>Medicago</taxon>
    </lineage>
</organism>
<evidence type="ECO:0000313" key="14">
    <source>
        <dbReference type="Proteomes" id="UP000002051"/>
    </source>
</evidence>
<dbReference type="Gramene" id="rna29118">
    <property type="protein sequence ID" value="RHN54128.1"/>
    <property type="gene ID" value="gene29118"/>
</dbReference>
<dbReference type="AlphaFoldDB" id="G7KAS9"/>
<protein>
    <submittedName>
        <fullName evidence="11">Cytochrome P450 family 71 protein</fullName>
    </submittedName>
    <submittedName>
        <fullName evidence="12">Putative premnaspirodiene oxygenase</fullName>
        <ecNumber evidence="12">1.14.14.151</ecNumber>
    </submittedName>
</protein>
<name>G7KAS9_MEDTR</name>